<dbReference type="InterPro" id="IPR055399">
    <property type="entry name" value="CC_BshC"/>
</dbReference>
<comment type="caution">
    <text evidence="5">The sequence shown here is derived from an EMBL/GenBank/DDBJ whole genome shotgun (WGS) entry which is preliminary data.</text>
</comment>
<reference evidence="5 6" key="1">
    <citation type="submission" date="2023-03" db="EMBL/GenBank/DDBJ databases">
        <title>Bacillus Genome Sequencing.</title>
        <authorList>
            <person name="Dunlap C."/>
        </authorList>
    </citation>
    <scope>NUCLEOTIDE SEQUENCE [LARGE SCALE GENOMIC DNA]</scope>
    <source>
        <strain evidence="5 6">B-23453</strain>
    </source>
</reference>
<dbReference type="InterPro" id="IPR055398">
    <property type="entry name" value="Rossmann-like_BshC"/>
</dbReference>
<dbReference type="HAMAP" id="MF_01867">
    <property type="entry name" value="BshC"/>
    <property type="match status" value="1"/>
</dbReference>
<dbReference type="Pfam" id="PF10079">
    <property type="entry name" value="Rossmann-like_BshC"/>
    <property type="match status" value="1"/>
</dbReference>
<dbReference type="Pfam" id="PF24850">
    <property type="entry name" value="CC_BshC"/>
    <property type="match status" value="1"/>
</dbReference>
<evidence type="ECO:0000256" key="1">
    <source>
        <dbReference type="ARBA" id="ARBA00022598"/>
    </source>
</evidence>
<dbReference type="NCBIfam" id="TIGR03998">
    <property type="entry name" value="thiol_BshC"/>
    <property type="match status" value="1"/>
</dbReference>
<evidence type="ECO:0000313" key="6">
    <source>
        <dbReference type="Proteomes" id="UP001341444"/>
    </source>
</evidence>
<dbReference type="Proteomes" id="UP001341444">
    <property type="component" value="Unassembled WGS sequence"/>
</dbReference>
<evidence type="ECO:0000259" key="3">
    <source>
        <dbReference type="Pfam" id="PF10079"/>
    </source>
</evidence>
<protein>
    <recommendedName>
        <fullName evidence="2">Putative cysteine ligase BshC</fullName>
        <ecNumber evidence="2">6.-.-.-</ecNumber>
    </recommendedName>
</protein>
<evidence type="ECO:0000256" key="2">
    <source>
        <dbReference type="HAMAP-Rule" id="MF_01867"/>
    </source>
</evidence>
<accession>A0ABU6MBY1</accession>
<keyword evidence="6" id="KW-1185">Reference proteome</keyword>
<dbReference type="EMBL" id="JARMAB010000004">
    <property type="protein sequence ID" value="MED1202174.1"/>
    <property type="molecule type" value="Genomic_DNA"/>
</dbReference>
<evidence type="ECO:0000259" key="4">
    <source>
        <dbReference type="Pfam" id="PF24850"/>
    </source>
</evidence>
<comment type="function">
    <text evidence="2">Involved in bacillithiol (BSH) biosynthesis. May catalyze the last step of the pathway, the addition of cysteine to glucosamine malate (GlcN-Mal) to generate BSH.</text>
</comment>
<feature type="domain" description="Bacillithiol biosynthesis BshC N-terminal Rossmann-like" evidence="3">
    <location>
        <begin position="1"/>
        <end position="381"/>
    </location>
</feature>
<gene>
    <name evidence="2 5" type="primary">bshC</name>
    <name evidence="5" type="ORF">P4T90_03590</name>
</gene>
<keyword evidence="1 2" id="KW-0436">Ligase</keyword>
<name>A0ABU6MBY1_9BACI</name>
<dbReference type="InterPro" id="IPR011199">
    <property type="entry name" value="Bacillithiol_biosynth_BshC"/>
</dbReference>
<proteinExistence type="inferred from homology"/>
<organism evidence="5 6">
    <name type="scientific">Heyndrickxia acidicola</name>
    <dbReference type="NCBI Taxonomy" id="209389"/>
    <lineage>
        <taxon>Bacteria</taxon>
        <taxon>Bacillati</taxon>
        <taxon>Bacillota</taxon>
        <taxon>Bacilli</taxon>
        <taxon>Bacillales</taxon>
        <taxon>Bacillaceae</taxon>
        <taxon>Heyndrickxia</taxon>
    </lineage>
</organism>
<dbReference type="EC" id="6.-.-.-" evidence="2"/>
<evidence type="ECO:0000313" key="5">
    <source>
        <dbReference type="EMBL" id="MED1202174.1"/>
    </source>
</evidence>
<comment type="similarity">
    <text evidence="2">Belongs to the BshC family.</text>
</comment>
<dbReference type="RefSeq" id="WP_066264835.1">
    <property type="nucleotide sequence ID" value="NZ_JARMAB010000004.1"/>
</dbReference>
<sequence>MELEKITIPATNRFASLYIEQMEPVKDFFHYDIKKTSVFKERYADLQERHFPRESLARCIEEYMKRYPSSEQIKASLDKLKQEDSVVVIGGQQAGLLTGPLYTIHKLISVLKLAEEQEKALQKPVVPVFWIAGEDHDFLEINHVFVEHNRLLKKFSYSEGPMEKKMVSDVIFDQNQMKKWLHKVFEPFGETRYTKQVLDFAEQAAAASKTIVDFFNFIILKLFKKYGLLVIDSADPSLRKIEKAYFEELIQKHDRITRAVLDQQEQIQAFEFPPAIELYENAVNLFYYTGKERLLLEYDSQHEAFRTKNGDYSFSKSEIIDSLNDRPEAFSNNVVTRPLMQEWLFPTLAFIAGPGEISYWGELKLAFETMGYKMPPIVPRMNISFVESSIERDIRQLGLSVQQVVLKGVQEEKIDFWNSIKDVSIEHILEDIKAHLETSYEKIEEKTTKGLSPLVKKNLSFHLGQIDFLQRKFDQSLQEKNDLSLERYDRIERSLRPQNGPQERTWNLFYYLNKYGLNFIEDLMELPYEFDGSHKLIHI</sequence>
<dbReference type="PIRSF" id="PIRSF012535">
    <property type="entry name" value="UCP012535"/>
    <property type="match status" value="1"/>
</dbReference>
<feature type="domain" description="Bacillithiol biosynthesis BshC C-terminal coiled-coil" evidence="4">
    <location>
        <begin position="385"/>
        <end position="538"/>
    </location>
</feature>